<reference evidence="1 2" key="1">
    <citation type="submission" date="2019-05" db="EMBL/GenBank/DDBJ databases">
        <title>Another draft genome of Portunus trituberculatus and its Hox gene families provides insights of decapod evolution.</title>
        <authorList>
            <person name="Jeong J.-H."/>
            <person name="Song I."/>
            <person name="Kim S."/>
            <person name="Choi T."/>
            <person name="Kim D."/>
            <person name="Ryu S."/>
            <person name="Kim W."/>
        </authorList>
    </citation>
    <scope>NUCLEOTIDE SEQUENCE [LARGE SCALE GENOMIC DNA]</scope>
    <source>
        <tissue evidence="1">Muscle</tissue>
    </source>
</reference>
<organism evidence="1 2">
    <name type="scientific">Portunus trituberculatus</name>
    <name type="common">Swimming crab</name>
    <name type="synonym">Neptunus trituberculatus</name>
    <dbReference type="NCBI Taxonomy" id="210409"/>
    <lineage>
        <taxon>Eukaryota</taxon>
        <taxon>Metazoa</taxon>
        <taxon>Ecdysozoa</taxon>
        <taxon>Arthropoda</taxon>
        <taxon>Crustacea</taxon>
        <taxon>Multicrustacea</taxon>
        <taxon>Malacostraca</taxon>
        <taxon>Eumalacostraca</taxon>
        <taxon>Eucarida</taxon>
        <taxon>Decapoda</taxon>
        <taxon>Pleocyemata</taxon>
        <taxon>Brachyura</taxon>
        <taxon>Eubrachyura</taxon>
        <taxon>Portunoidea</taxon>
        <taxon>Portunidae</taxon>
        <taxon>Portuninae</taxon>
        <taxon>Portunus</taxon>
    </lineage>
</organism>
<comment type="caution">
    <text evidence="1">The sequence shown here is derived from an EMBL/GenBank/DDBJ whole genome shotgun (WGS) entry which is preliminary data.</text>
</comment>
<accession>A0A5B7CZZ3</accession>
<dbReference type="EMBL" id="VSRR010000253">
    <property type="protein sequence ID" value="MPC13023.1"/>
    <property type="molecule type" value="Genomic_DNA"/>
</dbReference>
<name>A0A5B7CZZ3_PORTR</name>
<dbReference type="Proteomes" id="UP000324222">
    <property type="component" value="Unassembled WGS sequence"/>
</dbReference>
<protein>
    <submittedName>
        <fullName evidence="1">Uncharacterized protein</fullName>
    </submittedName>
</protein>
<evidence type="ECO:0000313" key="2">
    <source>
        <dbReference type="Proteomes" id="UP000324222"/>
    </source>
</evidence>
<gene>
    <name evidence="1" type="ORF">E2C01_005741</name>
</gene>
<evidence type="ECO:0000313" key="1">
    <source>
        <dbReference type="EMBL" id="MPC13023.1"/>
    </source>
</evidence>
<proteinExistence type="predicted"/>
<sequence length="78" mass="8021">MISTLYLIVGMKFNQFCNKESALHPKAICGGDSIIWQGGCGGGQVVAEPGGGDGVSEDGAAGISLMFSSQGKQDDYGY</sequence>
<keyword evidence="2" id="KW-1185">Reference proteome</keyword>
<dbReference type="AlphaFoldDB" id="A0A5B7CZZ3"/>